<keyword evidence="1" id="KW-0813">Transport</keyword>
<dbReference type="EnsemblPlants" id="KQK94933">
    <property type="protein sequence ID" value="KQK94933"/>
    <property type="gene ID" value="SETIT_025826mg"/>
</dbReference>
<dbReference type="InterPro" id="IPR014002">
    <property type="entry name" value="Agenet_dom_plant"/>
</dbReference>
<protein>
    <recommendedName>
        <fullName evidence="5">Agenet domain-containing protein</fullName>
    </recommendedName>
</protein>
<dbReference type="HOGENOM" id="CLU_007138_0_0_1"/>
<feature type="compositionally biased region" description="Polar residues" evidence="4">
    <location>
        <begin position="567"/>
        <end position="576"/>
    </location>
</feature>
<dbReference type="PANTHER" id="PTHR31917:SF74">
    <property type="entry name" value="EXPRESSED PROTEIN"/>
    <property type="match status" value="1"/>
</dbReference>
<feature type="domain" description="Agenet" evidence="5">
    <location>
        <begin position="258"/>
        <end position="332"/>
    </location>
</feature>
<dbReference type="Gramene" id="KQK94933">
    <property type="protein sequence ID" value="KQK94933"/>
    <property type="gene ID" value="SETIT_025826mg"/>
</dbReference>
<dbReference type="FunCoup" id="K3ZGX4">
    <property type="interactions" value="250"/>
</dbReference>
<feature type="domain" description="Agenet" evidence="5">
    <location>
        <begin position="337"/>
        <end position="397"/>
    </location>
</feature>
<feature type="region of interest" description="Disordered" evidence="4">
    <location>
        <begin position="642"/>
        <end position="661"/>
    </location>
</feature>
<feature type="compositionally biased region" description="Pro residues" evidence="4">
    <location>
        <begin position="190"/>
        <end position="200"/>
    </location>
</feature>
<dbReference type="AlphaFoldDB" id="K3ZGX4"/>
<dbReference type="Pfam" id="PF05641">
    <property type="entry name" value="Agenet"/>
    <property type="match status" value="2"/>
</dbReference>
<keyword evidence="2" id="KW-0341">Growth regulation</keyword>
<dbReference type="SMART" id="SM00743">
    <property type="entry name" value="Agenet"/>
    <property type="match status" value="3"/>
</dbReference>
<evidence type="ECO:0000313" key="7">
    <source>
        <dbReference type="Proteomes" id="UP000004995"/>
    </source>
</evidence>
<accession>K3ZGX4</accession>
<dbReference type="Pfam" id="PF05266">
    <property type="entry name" value="DUF724"/>
    <property type="match status" value="1"/>
</dbReference>
<dbReference type="Proteomes" id="UP000004995">
    <property type="component" value="Unassembled WGS sequence"/>
</dbReference>
<proteinExistence type="predicted"/>
<feature type="region of interest" description="Disordered" evidence="4">
    <location>
        <begin position="1"/>
        <end position="79"/>
    </location>
</feature>
<dbReference type="InterPro" id="IPR008395">
    <property type="entry name" value="Agenet-like_dom"/>
</dbReference>
<dbReference type="InParanoid" id="K3ZGX4"/>
<dbReference type="EMBL" id="AGNK02005040">
    <property type="status" value="NOT_ANNOTATED_CDS"/>
    <property type="molecule type" value="Genomic_DNA"/>
</dbReference>
<sequence>MAMVLVSNIGCDENDDRVPSHRVGQSNGHLLERTRLTRGPHLPLPDAPLPPSSARTWRRDKTKETPPPRTTPARLSHRHCHVAPPRPHSPCYPATWLPHPALPRNGTLGETRAYPVKHSTPTDSRPLPRRPRGRFACGGPTRRWQRHGPVPVAPATPASRAQSLAPPGRSHSAHTNRADDRHGARHRRLPFPPPPPPKNPRSPKTPDRSPMAAAGRKPPKRRRRKSRGARWSKSPRRPPPPPPPSAPPGSSSSSPVPEPLPTGAEVEVRVDAHGFGGSWFEATVVGFAPARGPRTPARYTVTYEHLLADDGGGVLAEHFAPTHIRPRPPPPSEDFPPRFRLHDIVEAFHKDGWWSGIVVRAPGSPDPGATVTVAFPLTREVIPFPPRLVRPRRDYVGGGGWVPSRSVVAVRPERKVRVYQVGEKVEARRDRDVYGYSWFPATVSKVVDDFSYIVEYFDLDEEGDGGTEKATEYLEWRFIRPAVEHLPHPSEFQLVPGAAVEAYCDGAWSPGVICRAVGDGEFEVSILGKKAEQLVTRVVELLKPQYKWDGKQWKIVAAKRRANLRRQSMSGQNLSSPVDLLSNIDDYTHDPESAGTKKSRKKSQQLDVLLAENSGSLLSEKNSLQVTSHGVVSSVPMNGHLCASPGHSTPQNESMPNSTGETVDNQEVLSEMMDSDGHLNTRVFGASAGDAHDMLSIAELRKNMASARRSSSVQQIQKKVDNQEVLSEMMDSDGHLNTRVFGASAGDAHDMLSIAELRKNMASARRSSSVQQIQKKVLSVKTLKVKKGISKSKGTKTHPILELEGKNDASDNIQLKGNIDFSSTVIVCGLNASVEDQTNKTPDRRVTRQTIRGPSSKVLTCKKLAKRKGPRELCSPLSSLDVTSTVQQRGRKKLAGPMKESPLAEQLDKTLEDTLNTTELSDQDTIPMIPPGFESMYDGKGVDIHGSLSEEEPTAIIDSISQVNLNADADHAATQVAKSNHLMETGILSVDHPVPKAGRKVDERSILPRLHNASSSQCTMDNSSLRSCSASGSSMPSHLPASHVQFVKNSPMWSLIEEMNVFCEVPQHPHFLPLRQFPPGLREGMALGLMVSFADTVKLITQASIDHSMEWFEDTMNTLSHLERNGFDVQFLQSTLTKLLHIKSDSTNCLGEIQKLNSQIVGVTASSSRIDKLLDEKDRAIAELEQKLGRLRQESQKIAKDKEHQEVEIFGLQSARSRFEEAHNDAKRQFHNVLDELRQKRLT</sequence>
<feature type="compositionally biased region" description="Pro residues" evidence="4">
    <location>
        <begin position="237"/>
        <end position="247"/>
    </location>
</feature>
<reference evidence="6" key="2">
    <citation type="submission" date="2018-08" db="UniProtKB">
        <authorList>
            <consortium name="EnsemblPlants"/>
        </authorList>
    </citation>
    <scope>IDENTIFICATION</scope>
    <source>
        <strain evidence="6">Yugu1</strain>
    </source>
</reference>
<keyword evidence="7" id="KW-1185">Reference proteome</keyword>
<name>K3ZGX4_SETIT</name>
<feature type="region of interest" description="Disordered" evidence="4">
    <location>
        <begin position="103"/>
        <end position="261"/>
    </location>
</feature>
<evidence type="ECO:0000256" key="3">
    <source>
        <dbReference type="SAM" id="Coils"/>
    </source>
</evidence>
<evidence type="ECO:0000259" key="5">
    <source>
        <dbReference type="SMART" id="SM00743"/>
    </source>
</evidence>
<dbReference type="eggNOG" id="ENOG502QTQX">
    <property type="taxonomic scope" value="Eukaryota"/>
</dbReference>
<feature type="compositionally biased region" description="Pro residues" evidence="4">
    <location>
        <begin position="42"/>
        <end position="51"/>
    </location>
</feature>
<feature type="domain" description="Agenet" evidence="5">
    <location>
        <begin position="417"/>
        <end position="487"/>
    </location>
</feature>
<feature type="compositionally biased region" description="Basic residues" evidence="4">
    <location>
        <begin position="217"/>
        <end position="236"/>
    </location>
</feature>
<evidence type="ECO:0000256" key="2">
    <source>
        <dbReference type="ARBA" id="ARBA00022604"/>
    </source>
</evidence>
<evidence type="ECO:0000256" key="4">
    <source>
        <dbReference type="SAM" id="MobiDB-lite"/>
    </source>
</evidence>
<dbReference type="PANTHER" id="PTHR31917">
    <property type="entry name" value="AGENET DOMAIN-CONTAINING PROTEIN-RELATED"/>
    <property type="match status" value="1"/>
</dbReference>
<dbReference type="InterPro" id="IPR007930">
    <property type="entry name" value="DUF724"/>
</dbReference>
<feature type="coiled-coil region" evidence="3">
    <location>
        <begin position="1167"/>
        <end position="1201"/>
    </location>
</feature>
<evidence type="ECO:0000313" key="6">
    <source>
        <dbReference type="EnsemblPlants" id="KQK94933"/>
    </source>
</evidence>
<feature type="region of interest" description="Disordered" evidence="4">
    <location>
        <begin position="567"/>
        <end position="604"/>
    </location>
</feature>
<organism evidence="6 7">
    <name type="scientific">Setaria italica</name>
    <name type="common">Foxtail millet</name>
    <name type="synonym">Panicum italicum</name>
    <dbReference type="NCBI Taxonomy" id="4555"/>
    <lineage>
        <taxon>Eukaryota</taxon>
        <taxon>Viridiplantae</taxon>
        <taxon>Streptophyta</taxon>
        <taxon>Embryophyta</taxon>
        <taxon>Tracheophyta</taxon>
        <taxon>Spermatophyta</taxon>
        <taxon>Magnoliopsida</taxon>
        <taxon>Liliopsida</taxon>
        <taxon>Poales</taxon>
        <taxon>Poaceae</taxon>
        <taxon>PACMAD clade</taxon>
        <taxon>Panicoideae</taxon>
        <taxon>Panicodae</taxon>
        <taxon>Paniceae</taxon>
        <taxon>Cenchrinae</taxon>
        <taxon>Setaria</taxon>
    </lineage>
</organism>
<feature type="compositionally biased region" description="Polar residues" evidence="4">
    <location>
        <begin position="646"/>
        <end position="661"/>
    </location>
</feature>
<feature type="compositionally biased region" description="Basic and acidic residues" evidence="4">
    <location>
        <begin position="57"/>
        <end position="66"/>
    </location>
</feature>
<reference evidence="7" key="1">
    <citation type="journal article" date="2012" name="Nat. Biotechnol.">
        <title>Reference genome sequence of the model plant Setaria.</title>
        <authorList>
            <person name="Bennetzen J.L."/>
            <person name="Schmutz J."/>
            <person name="Wang H."/>
            <person name="Percifield R."/>
            <person name="Hawkins J."/>
            <person name="Pontaroli A.C."/>
            <person name="Estep M."/>
            <person name="Feng L."/>
            <person name="Vaughn J.N."/>
            <person name="Grimwood J."/>
            <person name="Jenkins J."/>
            <person name="Barry K."/>
            <person name="Lindquist E."/>
            <person name="Hellsten U."/>
            <person name="Deshpande S."/>
            <person name="Wang X."/>
            <person name="Wu X."/>
            <person name="Mitros T."/>
            <person name="Triplett J."/>
            <person name="Yang X."/>
            <person name="Ye C.Y."/>
            <person name="Mauro-Herrera M."/>
            <person name="Wang L."/>
            <person name="Li P."/>
            <person name="Sharma M."/>
            <person name="Sharma R."/>
            <person name="Ronald P.C."/>
            <person name="Panaud O."/>
            <person name="Kellogg E.A."/>
            <person name="Brutnell T.P."/>
            <person name="Doust A.N."/>
            <person name="Tuskan G.A."/>
            <person name="Rokhsar D."/>
            <person name="Devos K.M."/>
        </authorList>
    </citation>
    <scope>NUCLEOTIDE SEQUENCE [LARGE SCALE GENOMIC DNA]</scope>
    <source>
        <strain evidence="7">cv. Yugu1</strain>
    </source>
</reference>
<keyword evidence="3" id="KW-0175">Coiled coil</keyword>
<dbReference type="OMA" id="MEIFEDH"/>
<evidence type="ECO:0000256" key="1">
    <source>
        <dbReference type="ARBA" id="ARBA00022448"/>
    </source>
</evidence>